<evidence type="ECO:0000256" key="6">
    <source>
        <dbReference type="ARBA" id="ARBA00022859"/>
    </source>
</evidence>
<gene>
    <name evidence="8" type="ORF">M0811_04787</name>
</gene>
<dbReference type="GO" id="GO:0005737">
    <property type="term" value="C:cytoplasm"/>
    <property type="evidence" value="ECO:0007669"/>
    <property type="project" value="UniProtKB-SubCell"/>
</dbReference>
<name>A0A9Q0RFR5_ANAIG</name>
<evidence type="ECO:0000256" key="4">
    <source>
        <dbReference type="ARBA" id="ARBA00022771"/>
    </source>
</evidence>
<evidence type="ECO:0000313" key="8">
    <source>
        <dbReference type="EMBL" id="KAJ5078462.1"/>
    </source>
</evidence>
<dbReference type="Proteomes" id="UP001149090">
    <property type="component" value="Unassembled WGS sequence"/>
</dbReference>
<keyword evidence="4" id="KW-0863">Zinc-finger</keyword>
<dbReference type="InterPro" id="IPR031248">
    <property type="entry name" value="RNF213"/>
</dbReference>
<proteinExistence type="predicted"/>
<dbReference type="SUPFAM" id="SSF52540">
    <property type="entry name" value="P-loop containing nucleoside triphosphate hydrolases"/>
    <property type="match status" value="2"/>
</dbReference>
<dbReference type="GO" id="GO:0008270">
    <property type="term" value="F:zinc ion binding"/>
    <property type="evidence" value="ECO:0007669"/>
    <property type="project" value="UniProtKB-KW"/>
</dbReference>
<dbReference type="Pfam" id="PF20173">
    <property type="entry name" value="ZnF_RZ-type"/>
    <property type="match status" value="1"/>
</dbReference>
<keyword evidence="5" id="KW-0862">Zinc</keyword>
<dbReference type="InterPro" id="IPR011704">
    <property type="entry name" value="ATPase_dyneun-rel_AAA"/>
</dbReference>
<dbReference type="OrthoDB" id="2423195at2759"/>
<dbReference type="GO" id="GO:0016887">
    <property type="term" value="F:ATP hydrolysis activity"/>
    <property type="evidence" value="ECO:0007669"/>
    <property type="project" value="InterPro"/>
</dbReference>
<evidence type="ECO:0000313" key="9">
    <source>
        <dbReference type="Proteomes" id="UP001149090"/>
    </source>
</evidence>
<protein>
    <recommendedName>
        <fullName evidence="7">RZ-type domain-containing protein</fullName>
    </recommendedName>
</protein>
<dbReference type="InterPro" id="IPR027417">
    <property type="entry name" value="P-loop_NTPase"/>
</dbReference>
<sequence length="2778" mass="325558">MQKCFDPDLRKILERNMINFGEPLPKDSNIKNYQKAFSALEGLSSKPVDIQGLADLHQKNQSRYTFTTDNFLKMIFIQYRLFAGLPVILLGETGCGKTSLINYLCDKILQQKLFTLTIHGKIKRKTITKFVKDAESVANSKNETVYIFFDEFNTAPKKCIMLLKSLFSDRLLNGEPVSPKIALIAAGNPYILRKNLENNENSEMNEPQAGITFDYGEREKDAETNTKIVYRVRPIPDSYFDNIYDYGKLNDKSEQSYITKMVQNSIISIKSLKNNEILFDDQTTDLFSSVLYESHRFIRENPNDKLVFVSLRDSSKVLHVLQWLLLNKIGDLLFPSEDPKEKTKKAMIVSLFICFGCRFNTPLRVKYFQLIDNFAEKYRKAFQKEPKRKGGAKEIIENTQENLIKELQINYQEQNIAYNQSLKENILLIFFCCYTQIPLFLVGKPGSSKSISIEILMQTLRPPKKTNQFLQKWELPALKPFYIQCSPIITAEGITRIFERARRYASTNSRDNLSTVILDEVALAEFSPDLPLKVLHFELEKADKKLLNSNSTNLGEEEPNISIISVSNWELDPSQTNRGIFLRRVDPNFNELATTATQILHSFDSKIPESFAKKLAKLYEHILRKQQKMDEQFTLDSNVNFNSMPFSQTAAANHSNNKNYFGLRDFYYFLKMIGLNFSKNRIPYDDPLMLFNSILRNFGSKPDILDPFEEIYQILDIHTSKIKFPTTLSLISQNLDLSIIDKTQPKFKNIQLPKSILNHPQKFSRHLMILTNNLSSLPIILSEIKNDYNILFGSSFAEDKKPFRIIQNLNKVEKAILSGQTIVICNNTQLYEPLYDLLNQNYIREGDRLFARISFGHITQNILINEKFRMIIITDKQRAYQTESPPILNRFEKQLVLPKDYITSEQMKNFYDQQIKKLTEIAQITNNQISKENMIINYHRDLLPSLSIKLQNQHQSGNIDQASKYWIRICKIGKMMQIADFISNDSNMKPKHKKFLESIWKEFKSHYFPDFKTLFRKEILPNKIKNTILLTYSSSAESKKLSLPHHYSQVSFDLSDYETDSDLKNDLKEKFYAKINSDKSVLVIHLSLSERESLELFYQTKYLVEDFVSQHFYEHNRNKEIQKIKSISARRSYPIQNHECYIIFVLHLASSISSDSFFYSFEDNWEFYYLDELEQKYGIDVISLQEEKADLKSIFIKIEKKFLDFISQIIASAISKFSDPTNINFKTDFDKIYNILTQNKEIQKMAFQKIQQMITEGSEKNMKIYQWNFQKILSNHNGKTSFASYFFDDFNLLLVNEKHVVKNIWNSIFSEYRVPYLNVFVQDHFRDSQFPFSFYIYSLIENFENISEEMPFLREIADKPLINLEIVKGNHSKSTIRKNAIKLLRKYLHDFILIVLGKDHFQDQITTTTEIDLFDLIQELEHKKIEKLPLRTIHKIYSERIKPYLKDIVLIKKQLHKFLSHESLKKDPNSQKSKKESLILSLLNNYSDTLQTILFAHKELEDKISVCESISYSNSYVRNLILMLIKYKSKHESQRSKILELSQKWNINLILRSFLICILIPLNQDAFIDKDTISQIFEEIILGLDENHEKKDPETLFFLIWNTLFSHVISRYYSPIMKSIDEIAKDLTPNDIYFCKKKHSPITRQEINDLPTKNCPFCEHPFEKLDMHFDKSKETLKKCQIQFQKLKSHISFFFQKFGSILLQQTLLDFSLKNEESGLFLKNFVNILLGKNSKFYIISTFSEFAIKGLTREIIVYSEKFPIFYKEFIAILDVFLSKAKSSSSSVLSKIGRSCLQVLIDQNEKEKEKQEILEKAIFQNEQSNENDYYSDYDNNNNLSLDNDDNNAQISVFHENPKKLLTKPFSFQSICNIFRFRKLIIDNPNKIIEKYGKFLKEKKEGKEWILFLCRSIYYNRGPIELYNFVFNFLTEFNNENFSILNKIRVFNPNFFPCDIHIPRIETKSLASIFQPYVSDSSITENTYKPSCEPARAAYNFREDFLQAIKDADLIRVSFHSLELVQALHFEPFFSFTSQPMRSNPDEESAQSNRKKLKNAIWPGVPPHPYYQLFLLDPNKWWKCPNNHPYLVDQCGIPKEVMKCPLCGEESGAVYHRELEGTERATEEVFLNYPGFLHSISMPDQQIVRSLSPVSYIILQIMTNSIALCFSSINTNFLRNFFLLIDPPVDKPSQMEKIPELLKRNIIISFSLLGGILKLSKEDSYLYYHLVLNKMADPKYSKFFGIKEIEDLQESSKRNEIEKIFNDMVTNEEASIREELENLNKKSKERRVLSSLLYSEVPWPFAPYQRHTYEQFMGFYYRDVSNITKFPIINFVNEKQKELTVFRFLPGYLKFTSFVISQLNGKISRKKAEEMTISQFLSQEKSKKQRDLIEKWYQDFETVWNLAWKDVRRMLTCRATPNFLSNFRMKKEVSIGTCLPGAENIFLCAPKLLEHIVEVHNDIMDQVGLSHSNEQKSQLQRSVPLSHSFVLKNESKNVGTLNFPIQLDSFDFSHFLSINMNDVIDFINDNQINQNLLQVLHDYLLEYLNFPLRYSKIDLKITDFIFNDDVNPKLHILDKGQWMQEKIPKSVWHEILQELEASNSMLQCMSLVNTLVFSCSNIPVDSVHVSNLPEKNLIQFSEENLQLKNSADFIQVKNGSKKFVSSIQLKHLKDLHENFVEYFFNPKQDVPKKFLHEIDQKQEKDLLDCKQFFPDLNTLLLIWKRFLIKLNESLNKLFTLKSVIVEMDTSNERENEVIDLIGNHFPPSILLRHSVSAYYFVSEWIPK</sequence>
<evidence type="ECO:0000256" key="5">
    <source>
        <dbReference type="ARBA" id="ARBA00022833"/>
    </source>
</evidence>
<keyword evidence="3" id="KW-0479">Metal-binding</keyword>
<dbReference type="GO" id="GO:0005524">
    <property type="term" value="F:ATP binding"/>
    <property type="evidence" value="ECO:0007669"/>
    <property type="project" value="InterPro"/>
</dbReference>
<dbReference type="OMA" id="WIRICKI"/>
<comment type="subcellular location">
    <subcellularLocation>
        <location evidence="1">Cytoplasm</location>
    </subcellularLocation>
</comment>
<dbReference type="SMART" id="SM00382">
    <property type="entry name" value="AAA"/>
    <property type="match status" value="2"/>
</dbReference>
<keyword evidence="2" id="KW-0963">Cytoplasm</keyword>
<organism evidence="8 9">
    <name type="scientific">Anaeramoeba ignava</name>
    <name type="common">Anaerobic marine amoeba</name>
    <dbReference type="NCBI Taxonomy" id="1746090"/>
    <lineage>
        <taxon>Eukaryota</taxon>
        <taxon>Metamonada</taxon>
        <taxon>Anaeramoebidae</taxon>
        <taxon>Anaeramoeba</taxon>
    </lineage>
</organism>
<dbReference type="GO" id="GO:0002376">
    <property type="term" value="P:immune system process"/>
    <property type="evidence" value="ECO:0007669"/>
    <property type="project" value="UniProtKB-KW"/>
</dbReference>
<reference evidence="8" key="1">
    <citation type="submission" date="2022-10" db="EMBL/GenBank/DDBJ databases">
        <title>Novel sulphate-reducing endosymbionts in the free-living metamonad Anaeramoeba.</title>
        <authorList>
            <person name="Jerlstrom-Hultqvist J."/>
            <person name="Cepicka I."/>
            <person name="Gallot-Lavallee L."/>
            <person name="Salas-Leiva D."/>
            <person name="Curtis B.A."/>
            <person name="Zahonova K."/>
            <person name="Pipaliya S."/>
            <person name="Dacks J."/>
            <person name="Roger A.J."/>
        </authorList>
    </citation>
    <scope>NUCLEOTIDE SEQUENCE</scope>
    <source>
        <strain evidence="8">BMAN</strain>
    </source>
</reference>
<feature type="domain" description="RZ-type" evidence="7">
    <location>
        <begin position="2056"/>
        <end position="2127"/>
    </location>
</feature>
<keyword evidence="9" id="KW-1185">Reference proteome</keyword>
<dbReference type="EMBL" id="JAPDFW010000053">
    <property type="protein sequence ID" value="KAJ5078462.1"/>
    <property type="molecule type" value="Genomic_DNA"/>
</dbReference>
<accession>A0A9Q0RFR5</accession>
<keyword evidence="6" id="KW-0391">Immunity</keyword>
<dbReference type="PROSITE" id="PS51981">
    <property type="entry name" value="ZF_RZ"/>
    <property type="match status" value="1"/>
</dbReference>
<evidence type="ECO:0000256" key="1">
    <source>
        <dbReference type="ARBA" id="ARBA00004496"/>
    </source>
</evidence>
<dbReference type="PANTHER" id="PTHR22605">
    <property type="entry name" value="RZ-TYPE DOMAIN-CONTAINING PROTEIN"/>
    <property type="match status" value="1"/>
</dbReference>
<dbReference type="PANTHER" id="PTHR22605:SF1">
    <property type="entry name" value="RZ-TYPE DOMAIN-CONTAINING PROTEIN"/>
    <property type="match status" value="1"/>
</dbReference>
<dbReference type="GO" id="GO:0004842">
    <property type="term" value="F:ubiquitin-protein transferase activity"/>
    <property type="evidence" value="ECO:0007669"/>
    <property type="project" value="InterPro"/>
</dbReference>
<dbReference type="InterPro" id="IPR046439">
    <property type="entry name" value="ZF_RZ_dom"/>
</dbReference>
<evidence type="ECO:0000259" key="7">
    <source>
        <dbReference type="PROSITE" id="PS51981"/>
    </source>
</evidence>
<evidence type="ECO:0000256" key="3">
    <source>
        <dbReference type="ARBA" id="ARBA00022723"/>
    </source>
</evidence>
<dbReference type="Pfam" id="PF07728">
    <property type="entry name" value="AAA_5"/>
    <property type="match status" value="1"/>
</dbReference>
<evidence type="ECO:0000256" key="2">
    <source>
        <dbReference type="ARBA" id="ARBA00022490"/>
    </source>
</evidence>
<comment type="caution">
    <text evidence="8">The sequence shown here is derived from an EMBL/GenBank/DDBJ whole genome shotgun (WGS) entry which is preliminary data.</text>
</comment>
<dbReference type="InterPro" id="IPR003593">
    <property type="entry name" value="AAA+_ATPase"/>
</dbReference>
<dbReference type="Gene3D" id="3.40.50.300">
    <property type="entry name" value="P-loop containing nucleotide triphosphate hydrolases"/>
    <property type="match status" value="1"/>
</dbReference>